<evidence type="ECO:0000313" key="2">
    <source>
        <dbReference type="EMBL" id="SBQ36145.1"/>
    </source>
</evidence>
<evidence type="ECO:0000256" key="1">
    <source>
        <dbReference type="SAM" id="SignalP"/>
    </source>
</evidence>
<keyword evidence="1" id="KW-0732">Signal</keyword>
<gene>
    <name evidence="2" type="primary">Nfu_g_1_022001</name>
</gene>
<name>A0A1A8DP89_NOTKA</name>
<sequence length="70" mass="7699">MSVVHLLLLLGLKISSITIGNVPPNMQICEFDTILSSSISPSQLNSMCLDAGDVCALLPNWWKIPFSLRR</sequence>
<organism evidence="2">
    <name type="scientific">Nothobranchius kadleci</name>
    <name type="common">African annual killifish</name>
    <dbReference type="NCBI Taxonomy" id="1051664"/>
    <lineage>
        <taxon>Eukaryota</taxon>
        <taxon>Metazoa</taxon>
        <taxon>Chordata</taxon>
        <taxon>Craniata</taxon>
        <taxon>Vertebrata</taxon>
        <taxon>Euteleostomi</taxon>
        <taxon>Actinopterygii</taxon>
        <taxon>Neopterygii</taxon>
        <taxon>Teleostei</taxon>
        <taxon>Neoteleostei</taxon>
        <taxon>Acanthomorphata</taxon>
        <taxon>Ovalentaria</taxon>
        <taxon>Atherinomorphae</taxon>
        <taxon>Cyprinodontiformes</taxon>
        <taxon>Nothobranchiidae</taxon>
        <taxon>Nothobranchius</taxon>
    </lineage>
</organism>
<reference evidence="2" key="1">
    <citation type="submission" date="2016-05" db="EMBL/GenBank/DDBJ databases">
        <authorList>
            <person name="Lavstsen T."/>
            <person name="Jespersen J.S."/>
        </authorList>
    </citation>
    <scope>NUCLEOTIDE SEQUENCE</scope>
    <source>
        <tissue evidence="2">Brain</tissue>
    </source>
</reference>
<dbReference type="EMBL" id="HAEA01007665">
    <property type="protein sequence ID" value="SBQ36145.1"/>
    <property type="molecule type" value="Transcribed_RNA"/>
</dbReference>
<reference evidence="2" key="2">
    <citation type="submission" date="2016-06" db="EMBL/GenBank/DDBJ databases">
        <title>The genome of a short-lived fish provides insights into sex chromosome evolution and the genetic control of aging.</title>
        <authorList>
            <person name="Reichwald K."/>
            <person name="Felder M."/>
            <person name="Petzold A."/>
            <person name="Koch P."/>
            <person name="Groth M."/>
            <person name="Platzer M."/>
        </authorList>
    </citation>
    <scope>NUCLEOTIDE SEQUENCE</scope>
    <source>
        <tissue evidence="2">Brain</tissue>
    </source>
</reference>
<protein>
    <recommendedName>
        <fullName evidence="3">Secreted protein</fullName>
    </recommendedName>
</protein>
<feature type="chain" id="PRO_5008368547" description="Secreted protein" evidence="1">
    <location>
        <begin position="21"/>
        <end position="70"/>
    </location>
</feature>
<feature type="signal peptide" evidence="1">
    <location>
        <begin position="1"/>
        <end position="20"/>
    </location>
</feature>
<accession>A0A1A8DP89</accession>
<dbReference type="AlphaFoldDB" id="A0A1A8DP89"/>
<proteinExistence type="predicted"/>
<evidence type="ECO:0008006" key="3">
    <source>
        <dbReference type="Google" id="ProtNLM"/>
    </source>
</evidence>
<feature type="non-terminal residue" evidence="2">
    <location>
        <position position="70"/>
    </location>
</feature>